<dbReference type="GeneID" id="65098252"/>
<evidence type="ECO:0000313" key="2">
    <source>
        <dbReference type="EMBL" id="QVV88362.1"/>
    </source>
</evidence>
<dbReference type="RefSeq" id="WP_214419177.1">
    <property type="nucleotide sequence ID" value="NZ_CP075546.1"/>
</dbReference>
<dbReference type="InterPro" id="IPR000157">
    <property type="entry name" value="TIR_dom"/>
</dbReference>
<name>A0A8E7EGY4_9EURY</name>
<evidence type="ECO:0000313" key="3">
    <source>
        <dbReference type="Proteomes" id="UP000680656"/>
    </source>
</evidence>
<dbReference type="PROSITE" id="PS50104">
    <property type="entry name" value="TIR"/>
    <property type="match status" value="1"/>
</dbReference>
<feature type="domain" description="TIR" evidence="1">
    <location>
        <begin position="1"/>
        <end position="120"/>
    </location>
</feature>
<organism evidence="2 3">
    <name type="scientific">Methanospirillum purgamenti</name>
    <dbReference type="NCBI Taxonomy" id="2834276"/>
    <lineage>
        <taxon>Archaea</taxon>
        <taxon>Methanobacteriati</taxon>
        <taxon>Methanobacteriota</taxon>
        <taxon>Stenosarchaea group</taxon>
        <taxon>Methanomicrobia</taxon>
        <taxon>Methanomicrobiales</taxon>
        <taxon>Methanospirillaceae</taxon>
        <taxon>Methanospirillum</taxon>
    </lineage>
</organism>
<dbReference type="Pfam" id="PF13676">
    <property type="entry name" value="TIR_2"/>
    <property type="match status" value="1"/>
</dbReference>
<proteinExistence type="predicted"/>
<keyword evidence="3" id="KW-1185">Reference proteome</keyword>
<dbReference type="Proteomes" id="UP000680656">
    <property type="component" value="Chromosome"/>
</dbReference>
<protein>
    <submittedName>
        <fullName evidence="2">TIR domain-containing protein</fullName>
    </submittedName>
</protein>
<dbReference type="GO" id="GO:0007165">
    <property type="term" value="P:signal transduction"/>
    <property type="evidence" value="ECO:0007669"/>
    <property type="project" value="InterPro"/>
</dbReference>
<gene>
    <name evidence="2" type="ORF">KHC33_13670</name>
</gene>
<dbReference type="EMBL" id="CP075546">
    <property type="protein sequence ID" value="QVV88362.1"/>
    <property type="molecule type" value="Genomic_DNA"/>
</dbReference>
<dbReference type="SUPFAM" id="SSF52200">
    <property type="entry name" value="Toll/Interleukin receptor TIR domain"/>
    <property type="match status" value="1"/>
</dbReference>
<dbReference type="InterPro" id="IPR035897">
    <property type="entry name" value="Toll_tir_struct_dom_sf"/>
</dbReference>
<accession>A0A8E7EGY4</accession>
<dbReference type="KEGG" id="mrtj:KHC33_13670"/>
<dbReference type="AlphaFoldDB" id="A0A8E7EGY4"/>
<dbReference type="SMART" id="SM00255">
    <property type="entry name" value="TIR"/>
    <property type="match status" value="1"/>
</dbReference>
<sequence length="463" mass="53176">MPNRVFISHSTKDKDFVDNLVEHLRDHYIETFYAPRNMPGGRWEENLITELNNCDCFLVVLSSNSLESDYVKFEINTFLDISPEKKVIPVLAEQCPWERLHEKINEYQLFDYVQNPREANNRLLHEFGINPHIFPPVVVGDIKIPVFIFVGGDGHTKFHYRDIICEGPGILTDDSRVFTLEGDIQEFARSYIPKRQKECEEKSILFINNPQVRLNHVSWGASNENGGLDNRPLRLKLGWTSYYHTVVTNGMTHERLPDGSTIGQKYAADIDKIHDCRLSNPIAANMSIITKDNYIFFGIRSHKVQTLPGNYQPAVSGDGQPEDLDKNGVYDPFRTALREAAEECVGLLVPPPSVDDVTFFGLGRWKKTRFPFLFGEIRVDATANEVMSYEPTQRWEGERFSIPFTVESVTEWCVDRYQDYYNGRTSAASSASIFSLLQSLRYAYPDKWPEVIRRCTINHNSPS</sequence>
<dbReference type="Gene3D" id="3.40.50.10140">
    <property type="entry name" value="Toll/interleukin-1 receptor homology (TIR) domain"/>
    <property type="match status" value="1"/>
</dbReference>
<reference evidence="2 3" key="1">
    <citation type="submission" date="2021-05" db="EMBL/GenBank/DDBJ databases">
        <title>A novel Methanospirillum isolate from a pyrite-forming mixed culture.</title>
        <authorList>
            <person name="Bunk B."/>
            <person name="Sproer C."/>
            <person name="Spring S."/>
            <person name="Pester M."/>
        </authorList>
    </citation>
    <scope>NUCLEOTIDE SEQUENCE [LARGE SCALE GENOMIC DNA]</scope>
    <source>
        <strain evidence="2 3">J.3.6.1-F.2.7.3</strain>
    </source>
</reference>
<evidence type="ECO:0000259" key="1">
    <source>
        <dbReference type="PROSITE" id="PS50104"/>
    </source>
</evidence>